<dbReference type="Pfam" id="PF03144">
    <property type="entry name" value="GTP_EFTU_D2"/>
    <property type="match status" value="1"/>
</dbReference>
<evidence type="ECO:0000256" key="4">
    <source>
        <dbReference type="ARBA" id="ARBA00022741"/>
    </source>
</evidence>
<dbReference type="InterPro" id="IPR009000">
    <property type="entry name" value="Transl_B-barrel_sf"/>
</dbReference>
<dbReference type="InterPro" id="IPR015190">
    <property type="entry name" value="Elong_fac_SelB-wing-hlx_typ-2"/>
</dbReference>
<dbReference type="InterPro" id="IPR009001">
    <property type="entry name" value="Transl_elong_EF1A/Init_IF2_C"/>
</dbReference>
<dbReference type="InterPro" id="IPR005225">
    <property type="entry name" value="Small_GTP-bd"/>
</dbReference>
<dbReference type="CDD" id="cd04171">
    <property type="entry name" value="SelB"/>
    <property type="match status" value="1"/>
</dbReference>
<dbReference type="GO" id="GO:0003723">
    <property type="term" value="F:RNA binding"/>
    <property type="evidence" value="ECO:0007669"/>
    <property type="project" value="InterPro"/>
</dbReference>
<dbReference type="SUPFAM" id="SSF46785">
    <property type="entry name" value="Winged helix' DNA-binding domain"/>
    <property type="match status" value="2"/>
</dbReference>
<reference evidence="11" key="1">
    <citation type="submission" date="2016-06" db="EMBL/GenBank/DDBJ databases">
        <authorList>
            <person name="Nascimento L."/>
            <person name="Pereira R.V."/>
            <person name="Martins L.F."/>
            <person name="Quaggio R.B."/>
            <person name="Silva A.M."/>
            <person name="Setubal J.C."/>
        </authorList>
    </citation>
    <scope>NUCLEOTIDE SEQUENCE [LARGE SCALE GENOMIC DNA]</scope>
</reference>
<gene>
    <name evidence="10" type="ORF">BAA01_12540</name>
</gene>
<dbReference type="Pfam" id="PF09107">
    <property type="entry name" value="WHD_3rd_SelB"/>
    <property type="match status" value="1"/>
</dbReference>
<dbReference type="GO" id="GO:0001514">
    <property type="term" value="P:selenocysteine incorporation"/>
    <property type="evidence" value="ECO:0007669"/>
    <property type="project" value="InterPro"/>
</dbReference>
<evidence type="ECO:0000256" key="1">
    <source>
        <dbReference type="ARBA" id="ARBA00004496"/>
    </source>
</evidence>
<proteinExistence type="predicted"/>
<dbReference type="SUPFAM" id="SSF50447">
    <property type="entry name" value="Translation proteins"/>
    <property type="match status" value="1"/>
</dbReference>
<comment type="caution">
    <text evidence="10">The sequence shown here is derived from an EMBL/GenBank/DDBJ whole genome shotgun (WGS) entry which is preliminary data.</text>
</comment>
<accession>A0A1Y3PK79</accession>
<dbReference type="PANTHER" id="PTHR43721">
    <property type="entry name" value="ELONGATION FACTOR TU-RELATED"/>
    <property type="match status" value="1"/>
</dbReference>
<dbReference type="InterPro" id="IPR027417">
    <property type="entry name" value="P-loop_NTPase"/>
</dbReference>
<dbReference type="AlphaFoldDB" id="A0A1Y3PK79"/>
<comment type="function">
    <text evidence="7">Translation factor necessary for the incorporation of selenocysteine into proteins. It probably replaces EF-Tu for the insertion of selenocysteine directed by the UGA codon. SelB binds GTP and GDP.</text>
</comment>
<feature type="domain" description="Tr-type G" evidence="9">
    <location>
        <begin position="1"/>
        <end position="174"/>
    </location>
</feature>
<evidence type="ECO:0000256" key="5">
    <source>
        <dbReference type="ARBA" id="ARBA00022917"/>
    </source>
</evidence>
<evidence type="ECO:0000313" key="10">
    <source>
        <dbReference type="EMBL" id="OUM87484.1"/>
    </source>
</evidence>
<dbReference type="Pfam" id="PF25461">
    <property type="entry name" value="Beta-barrel_SelB"/>
    <property type="match status" value="1"/>
</dbReference>
<dbReference type="GO" id="GO:0003924">
    <property type="term" value="F:GTPase activity"/>
    <property type="evidence" value="ECO:0007669"/>
    <property type="project" value="InterPro"/>
</dbReference>
<evidence type="ECO:0000256" key="8">
    <source>
        <dbReference type="ARBA" id="ARBA00031615"/>
    </source>
</evidence>
<dbReference type="Gene3D" id="1.10.10.2770">
    <property type="match status" value="1"/>
</dbReference>
<dbReference type="Gene3D" id="3.40.50.300">
    <property type="entry name" value="P-loop containing nucleotide triphosphate hydrolases"/>
    <property type="match status" value="1"/>
</dbReference>
<name>A0A1Y3PK79_9BACI</name>
<keyword evidence="6" id="KW-0342">GTP-binding</keyword>
<dbReference type="InterPro" id="IPR036388">
    <property type="entry name" value="WH-like_DNA-bd_sf"/>
</dbReference>
<dbReference type="SUPFAM" id="SSF50465">
    <property type="entry name" value="EF-Tu/eEF-1alpha/eIF2-gamma C-terminal domain"/>
    <property type="match status" value="1"/>
</dbReference>
<dbReference type="GO" id="GO:0003746">
    <property type="term" value="F:translation elongation factor activity"/>
    <property type="evidence" value="ECO:0007669"/>
    <property type="project" value="UniProtKB-KW"/>
</dbReference>
<evidence type="ECO:0000313" key="11">
    <source>
        <dbReference type="Proteomes" id="UP000196475"/>
    </source>
</evidence>
<evidence type="ECO:0000256" key="7">
    <source>
        <dbReference type="ARBA" id="ARBA00025526"/>
    </source>
</evidence>
<dbReference type="CDD" id="cd03696">
    <property type="entry name" value="SelB_II"/>
    <property type="match status" value="1"/>
</dbReference>
<organism evidence="10 11">
    <name type="scientific">Bacillus thermozeamaize</name>
    <dbReference type="NCBI Taxonomy" id="230954"/>
    <lineage>
        <taxon>Bacteria</taxon>
        <taxon>Bacillati</taxon>
        <taxon>Bacillota</taxon>
        <taxon>Bacilli</taxon>
        <taxon>Bacillales</taxon>
        <taxon>Bacillaceae</taxon>
        <taxon>Bacillus</taxon>
    </lineage>
</organism>
<dbReference type="Gene3D" id="1.10.10.10">
    <property type="entry name" value="Winged helix-like DNA-binding domain superfamily/Winged helix DNA-binding domain"/>
    <property type="match status" value="1"/>
</dbReference>
<comment type="subcellular location">
    <subcellularLocation>
        <location evidence="1">Cytoplasm</location>
    </subcellularLocation>
</comment>
<dbReference type="Gene3D" id="2.40.30.10">
    <property type="entry name" value="Translation factors"/>
    <property type="match status" value="2"/>
</dbReference>
<dbReference type="NCBIfam" id="TIGR00231">
    <property type="entry name" value="small_GTP"/>
    <property type="match status" value="1"/>
</dbReference>
<evidence type="ECO:0000259" key="9">
    <source>
        <dbReference type="PROSITE" id="PS51722"/>
    </source>
</evidence>
<evidence type="ECO:0000256" key="2">
    <source>
        <dbReference type="ARBA" id="ARBA00015953"/>
    </source>
</evidence>
<dbReference type="InterPro" id="IPR050055">
    <property type="entry name" value="EF-Tu_GTPase"/>
</dbReference>
<dbReference type="InterPro" id="IPR015191">
    <property type="entry name" value="SelB_WHD4"/>
</dbReference>
<dbReference type="InterPro" id="IPR004161">
    <property type="entry name" value="EFTu-like_2"/>
</dbReference>
<dbReference type="PANTHER" id="PTHR43721:SF11">
    <property type="entry name" value="SELENOCYSTEINE-SPECIFIC ELONGATION FACTOR"/>
    <property type="match status" value="1"/>
</dbReference>
<dbReference type="CDD" id="cd15491">
    <property type="entry name" value="selB_III"/>
    <property type="match status" value="1"/>
</dbReference>
<evidence type="ECO:0000256" key="3">
    <source>
        <dbReference type="ARBA" id="ARBA00022490"/>
    </source>
</evidence>
<dbReference type="GO" id="GO:0005525">
    <property type="term" value="F:GTP binding"/>
    <property type="evidence" value="ECO:0007669"/>
    <property type="project" value="UniProtKB-KW"/>
</dbReference>
<dbReference type="InterPro" id="IPR057335">
    <property type="entry name" value="Beta-barrel_SelB"/>
</dbReference>
<dbReference type="InterPro" id="IPR036390">
    <property type="entry name" value="WH_DNA-bd_sf"/>
</dbReference>
<evidence type="ECO:0000256" key="6">
    <source>
        <dbReference type="ARBA" id="ARBA00023134"/>
    </source>
</evidence>
<dbReference type="SUPFAM" id="SSF52540">
    <property type="entry name" value="P-loop containing nucleoside triphosphate hydrolases"/>
    <property type="match status" value="1"/>
</dbReference>
<dbReference type="Proteomes" id="UP000196475">
    <property type="component" value="Unassembled WGS sequence"/>
</dbReference>
<dbReference type="PROSITE" id="PS51722">
    <property type="entry name" value="G_TR_2"/>
    <property type="match status" value="1"/>
</dbReference>
<keyword evidence="5" id="KW-0648">Protein biosynthesis</keyword>
<keyword evidence="3" id="KW-0963">Cytoplasm</keyword>
<dbReference type="EMBL" id="LZRT01000075">
    <property type="protein sequence ID" value="OUM87484.1"/>
    <property type="molecule type" value="Genomic_DNA"/>
</dbReference>
<dbReference type="Pfam" id="PF00009">
    <property type="entry name" value="GTP_EFTU"/>
    <property type="match status" value="1"/>
</dbReference>
<dbReference type="PRINTS" id="PR00315">
    <property type="entry name" value="ELONGATNFCT"/>
</dbReference>
<dbReference type="InterPro" id="IPR000795">
    <property type="entry name" value="T_Tr_GTP-bd_dom"/>
</dbReference>
<protein>
    <recommendedName>
        <fullName evidence="2">Selenocysteine-specific elongation factor</fullName>
    </recommendedName>
    <alternativeName>
        <fullName evidence="8">SelB translation factor</fullName>
    </alternativeName>
</protein>
<dbReference type="NCBIfam" id="TIGR00475">
    <property type="entry name" value="selB"/>
    <property type="match status" value="1"/>
</dbReference>
<keyword evidence="10" id="KW-0251">Elongation factor</keyword>
<dbReference type="GO" id="GO:0005737">
    <property type="term" value="C:cytoplasm"/>
    <property type="evidence" value="ECO:0007669"/>
    <property type="project" value="UniProtKB-SubCell"/>
</dbReference>
<dbReference type="Pfam" id="PF09106">
    <property type="entry name" value="WHD_2nd_SelB"/>
    <property type="match status" value="1"/>
</dbReference>
<keyword evidence="4" id="KW-0547">Nucleotide-binding</keyword>
<dbReference type="InterPro" id="IPR004535">
    <property type="entry name" value="Transl_elong_SelB"/>
</dbReference>
<sequence>MPHYVIGTAGHIDHGKTTLTQALTGVNTDRLKEEKERSISIELGFAPLLLPGGQQVSIVDVPGHERFIRHMVSGVGGMDLVLLVIAADEGIMPQTREHVQIVELLGVQHGIIVISKVDLVDEELLELVCEDVRENLQGTLFADAPIQPVSSVTGAGVEELKHLIEQELKKVTPRPVTGYTFHPLDRVFTLKGIGTVVTGTIYSGAISVGDELELMPKRKKVRVRSIQVHGHSVKRAVAGQRAALNITGVELEEVQRGDTLVTPGKWEPTERLDIELHYLKELDFALKQNSPVKLHIGTSEVMARLVLYDRKTVQPGDTVLCQLVLEEPIVASRKQRFILRRATPATTIGGGWILDPHPPRHKHRIETVRLLEQKSKGSTSELVLQQLDSLRIATSDELSRQLQIPKPELDEPLQQLLASGQIQGLVSDDETFFITAGHLTALEKELRAYLEQYHNSYPLRSGAPKMETVQKLLPKWKQKAVQAFLQEMENRHVIETQGQLIRLFAFRPQLAPKLQPIVQQLLERLREQGLMPEDWDKLCQELHVPSSLKEELRSYLEETGELIKITEKFSMHREAYQSATRRLIQTYAGGAPFTVQDIKDLFPLSRKYLIPLLEKWDDQKITLQQSDKSRVVHPSHRP</sequence>